<dbReference type="STRING" id="1278311.GCA_000428705_00692"/>
<protein>
    <submittedName>
        <fullName evidence="4">Exopolysaccharide biosynthesis protein related to N-acetylglucosamine-1-phosphodiester alpha-N-acetylglucosaminidase</fullName>
    </submittedName>
</protein>
<feature type="signal peptide" evidence="2">
    <location>
        <begin position="1"/>
        <end position="18"/>
    </location>
</feature>
<name>A0A449BBJ8_HAPAX</name>
<dbReference type="RefSeq" id="WP_026390315.1">
    <property type="nucleotide sequence ID" value="NZ_LR215048.1"/>
</dbReference>
<dbReference type="InterPro" id="IPR018711">
    <property type="entry name" value="NAGPA"/>
</dbReference>
<evidence type="ECO:0000313" key="4">
    <source>
        <dbReference type="EMBL" id="VEU79789.1"/>
    </source>
</evidence>
<feature type="domain" description="Phosphodiester glycosidase" evidence="3">
    <location>
        <begin position="242"/>
        <end position="383"/>
    </location>
</feature>
<evidence type="ECO:0000259" key="3">
    <source>
        <dbReference type="Pfam" id="PF09992"/>
    </source>
</evidence>
<dbReference type="Pfam" id="PF09992">
    <property type="entry name" value="NAGPA"/>
    <property type="match status" value="1"/>
</dbReference>
<evidence type="ECO:0000313" key="5">
    <source>
        <dbReference type="Proteomes" id="UP000289841"/>
    </source>
</evidence>
<accession>A0A449BBJ8</accession>
<evidence type="ECO:0000256" key="1">
    <source>
        <dbReference type="SAM" id="Phobius"/>
    </source>
</evidence>
<dbReference type="PANTHER" id="PTHR40446">
    <property type="entry name" value="N-ACETYLGLUCOSAMINE-1-PHOSPHODIESTER ALPHA-N-ACETYLGLUCOSAMINIDASE"/>
    <property type="match status" value="1"/>
</dbReference>
<organism evidence="4 5">
    <name type="scientific">Haploplasma axanthum</name>
    <name type="common">Acholeplasma axanthum</name>
    <dbReference type="NCBI Taxonomy" id="29552"/>
    <lineage>
        <taxon>Bacteria</taxon>
        <taxon>Bacillati</taxon>
        <taxon>Mycoplasmatota</taxon>
        <taxon>Mollicutes</taxon>
        <taxon>Acholeplasmatales</taxon>
        <taxon>Acholeplasmataceae</taxon>
        <taxon>Haploplasma</taxon>
    </lineage>
</organism>
<keyword evidence="2" id="KW-0732">Signal</keyword>
<dbReference type="EMBL" id="LR215048">
    <property type="protein sequence ID" value="VEU79789.1"/>
    <property type="molecule type" value="Genomic_DNA"/>
</dbReference>
<keyword evidence="1" id="KW-1133">Transmembrane helix</keyword>
<gene>
    <name evidence="4" type="ORF">NCTC10138_00155</name>
</gene>
<reference evidence="4 5" key="1">
    <citation type="submission" date="2019-01" db="EMBL/GenBank/DDBJ databases">
        <authorList>
            <consortium name="Pathogen Informatics"/>
        </authorList>
    </citation>
    <scope>NUCLEOTIDE SEQUENCE [LARGE SCALE GENOMIC DNA]</scope>
    <source>
        <strain evidence="4 5">NCTC10138</strain>
    </source>
</reference>
<evidence type="ECO:0000256" key="2">
    <source>
        <dbReference type="SAM" id="SignalP"/>
    </source>
</evidence>
<sequence>MKKILMMLLITTTLSLSATNLKYNETRNDVKDLSGVTYSDISGNVTNDANTTTNQEVRLFEKNEDIEVVTWSKFSNGKYVKADTLEIANDFESNNSNYEVIAGVNGDYFLADQTVNANVIYGNRVIKPNNHIKYQALEIDMNGNKVKNHVTTTSSSKILITIFDNNDSAYYYDQIKGINNPVLYDNETTVISNSIKLLDTEIQYYTLTNSKIHVIGSHLYVEGTATLGFQSSGYVIATKNKEIINIIENKNIIVQNEISNVQKNNMLIGYDSLIMEKGIIKEFEEIKGQSESNNKSRHPRTGFGYDINGNIKLITVDGRNPGVSNGVNLREFAQIMKSYGIVEGYNLDGGGSTQAVARIDNKLQMVNNPSDNPFRKVGNALLFVKRKHNIKANLTNVDGLINITVNGDTSITKLNILVNGVEKEYNFGDKIEFLLPLNRKSVVSVNVVYNDNGITKKGLIKNYYLESTKIDIPDKPGVNVEHKYVNNNLTITLNYKDPNKLISDIRVKIVGLDKELPALIQSAEKRQTTFENVEIRNEDELIIIVKYSDGTISEKEYIVIIKEKISNNNIYVYILIVIFAILVSALPFFLIKKRKRLQ</sequence>
<dbReference type="AlphaFoldDB" id="A0A449BBJ8"/>
<dbReference type="OrthoDB" id="9809781at2"/>
<keyword evidence="5" id="KW-1185">Reference proteome</keyword>
<keyword evidence="1" id="KW-0472">Membrane</keyword>
<dbReference type="PANTHER" id="PTHR40446:SF2">
    <property type="entry name" value="N-ACETYLGLUCOSAMINE-1-PHOSPHODIESTER ALPHA-N-ACETYLGLUCOSAMINIDASE"/>
    <property type="match status" value="1"/>
</dbReference>
<feature type="chain" id="PRO_5019221507" evidence="2">
    <location>
        <begin position="19"/>
        <end position="598"/>
    </location>
</feature>
<feature type="transmembrane region" description="Helical" evidence="1">
    <location>
        <begin position="570"/>
        <end position="591"/>
    </location>
</feature>
<dbReference type="Proteomes" id="UP000289841">
    <property type="component" value="Chromosome"/>
</dbReference>
<keyword evidence="1" id="KW-0812">Transmembrane</keyword>
<proteinExistence type="predicted"/>
<dbReference type="KEGG" id="aaxa:NCTC10138_00155"/>